<organism evidence="1">
    <name type="scientific">marine metagenome</name>
    <dbReference type="NCBI Taxonomy" id="408172"/>
    <lineage>
        <taxon>unclassified sequences</taxon>
        <taxon>metagenomes</taxon>
        <taxon>ecological metagenomes</taxon>
    </lineage>
</organism>
<proteinExistence type="predicted"/>
<name>A0A382WET5_9ZZZZ</name>
<protein>
    <recommendedName>
        <fullName evidence="2">dTDP-4-dehydrorhamnose 3,5-epimerase</fullName>
    </recommendedName>
</protein>
<evidence type="ECO:0008006" key="2">
    <source>
        <dbReference type="Google" id="ProtNLM"/>
    </source>
</evidence>
<feature type="non-terminal residue" evidence="1">
    <location>
        <position position="1"/>
    </location>
</feature>
<sequence length="26" mass="3006">DSKIDIAWPLDVTEMSDRDRNSTLID</sequence>
<accession>A0A382WET5</accession>
<gene>
    <name evidence="1" type="ORF">METZ01_LOCUS410063</name>
</gene>
<reference evidence="1" key="1">
    <citation type="submission" date="2018-05" db="EMBL/GenBank/DDBJ databases">
        <authorList>
            <person name="Lanie J.A."/>
            <person name="Ng W.-L."/>
            <person name="Kazmierczak K.M."/>
            <person name="Andrzejewski T.M."/>
            <person name="Davidsen T.M."/>
            <person name="Wayne K.J."/>
            <person name="Tettelin H."/>
            <person name="Glass J.I."/>
            <person name="Rusch D."/>
            <person name="Podicherti R."/>
            <person name="Tsui H.-C.T."/>
            <person name="Winkler M.E."/>
        </authorList>
    </citation>
    <scope>NUCLEOTIDE SEQUENCE</scope>
</reference>
<dbReference type="EMBL" id="UINC01159230">
    <property type="protein sequence ID" value="SVD57209.1"/>
    <property type="molecule type" value="Genomic_DNA"/>
</dbReference>
<evidence type="ECO:0000313" key="1">
    <source>
        <dbReference type="EMBL" id="SVD57209.1"/>
    </source>
</evidence>
<dbReference type="AlphaFoldDB" id="A0A382WET5"/>